<dbReference type="Proteomes" id="UP001178508">
    <property type="component" value="Chromosome 16"/>
</dbReference>
<protein>
    <submittedName>
        <fullName evidence="2">PREDICTED: zinc finger BED domain-containing protein 5-like</fullName>
    </submittedName>
</protein>
<evidence type="ECO:0000313" key="3">
    <source>
        <dbReference type="Proteomes" id="UP001178508"/>
    </source>
</evidence>
<evidence type="ECO:0000256" key="1">
    <source>
        <dbReference type="SAM" id="MobiDB-lite"/>
    </source>
</evidence>
<accession>A0AAV1GRP9</accession>
<evidence type="ECO:0000313" key="2">
    <source>
        <dbReference type="EMBL" id="CAJ1076415.1"/>
    </source>
</evidence>
<organism evidence="2 3">
    <name type="scientific">Xyrichtys novacula</name>
    <name type="common">Pearly razorfish</name>
    <name type="synonym">Hemipteronotus novacula</name>
    <dbReference type="NCBI Taxonomy" id="13765"/>
    <lineage>
        <taxon>Eukaryota</taxon>
        <taxon>Metazoa</taxon>
        <taxon>Chordata</taxon>
        <taxon>Craniata</taxon>
        <taxon>Vertebrata</taxon>
        <taxon>Euteleostomi</taxon>
        <taxon>Actinopterygii</taxon>
        <taxon>Neopterygii</taxon>
        <taxon>Teleostei</taxon>
        <taxon>Neoteleostei</taxon>
        <taxon>Acanthomorphata</taxon>
        <taxon>Eupercaria</taxon>
        <taxon>Labriformes</taxon>
        <taxon>Labridae</taxon>
        <taxon>Xyrichtys</taxon>
    </lineage>
</organism>
<gene>
    <name evidence="2" type="ORF">XNOV1_A006597</name>
</gene>
<dbReference type="PANTHER" id="PTHR45913">
    <property type="entry name" value="EPM2A-INTERACTING PROTEIN 1"/>
    <property type="match status" value="1"/>
</dbReference>
<reference evidence="2" key="1">
    <citation type="submission" date="2023-08" db="EMBL/GenBank/DDBJ databases">
        <authorList>
            <person name="Alioto T."/>
            <person name="Alioto T."/>
            <person name="Gomez Garrido J."/>
        </authorList>
    </citation>
    <scope>NUCLEOTIDE SEQUENCE</scope>
</reference>
<keyword evidence="3" id="KW-1185">Reference proteome</keyword>
<dbReference type="AlphaFoldDB" id="A0AAV1GRP9"/>
<dbReference type="PANTHER" id="PTHR45913:SF19">
    <property type="entry name" value="LOW QUALITY PROTEIN: ZINC FINGER BED DOMAIN-CONTAINING PROTEIN 5-LIKE"/>
    <property type="match status" value="1"/>
</dbReference>
<dbReference type="EMBL" id="OY660879">
    <property type="protein sequence ID" value="CAJ1076415.1"/>
    <property type="molecule type" value="Genomic_DNA"/>
</dbReference>
<name>A0AAV1GRP9_XYRNO</name>
<proteinExistence type="predicted"/>
<sequence length="199" mass="21647">MDQFWLASASEYPSISNHRIKQLLLFPTTYWCEIAFSTLDYMKKKTRSQLSVEQDLLVALSSMPPRRTEEIASSLGTTVSHLTHNMPPLTSPSGCVSCASLAEKILVLEGRISSLYKIQESEKHLDTIVFKPVQSDTSSGLEPEPTAAAVSTSTPEPAVTAHYPAGESASPPEPVTTHRPAPPPLPISDDSWARFGAKP</sequence>
<feature type="region of interest" description="Disordered" evidence="1">
    <location>
        <begin position="135"/>
        <end position="199"/>
    </location>
</feature>